<comment type="pathway">
    <text evidence="6">Quinol/quinone metabolism; menaquinone biosynthesis.</text>
</comment>
<dbReference type="HAMAP" id="MF_01659">
    <property type="entry name" value="MenD"/>
    <property type="match status" value="1"/>
</dbReference>
<feature type="domain" description="Thiamine pyrophosphate enzyme N-terminal TPP-binding" evidence="9">
    <location>
        <begin position="73"/>
        <end position="188"/>
    </location>
</feature>
<dbReference type="NCBIfam" id="TIGR00173">
    <property type="entry name" value="menD"/>
    <property type="match status" value="1"/>
</dbReference>
<dbReference type="InterPro" id="IPR004433">
    <property type="entry name" value="MenaQ_synth_MenD"/>
</dbReference>
<dbReference type="AlphaFoldDB" id="A0A329QKU7"/>
<keyword evidence="6" id="KW-0474">Menaquinone biosynthesis</keyword>
<comment type="cofactor">
    <cofactor evidence="6">
        <name>Mg(2+)</name>
        <dbReference type="ChEBI" id="CHEBI:18420"/>
    </cofactor>
    <cofactor evidence="6">
        <name>Mn(2+)</name>
        <dbReference type="ChEBI" id="CHEBI:29035"/>
    </cofactor>
</comment>
<evidence type="ECO:0000256" key="7">
    <source>
        <dbReference type="SAM" id="MobiDB-lite"/>
    </source>
</evidence>
<dbReference type="InterPro" id="IPR011766">
    <property type="entry name" value="TPP_enzyme_TPP-bd"/>
</dbReference>
<comment type="catalytic activity">
    <reaction evidence="6">
        <text>isochorismate + 2-oxoglutarate + H(+) = 5-enolpyruvoyl-6-hydroxy-2-succinyl-cyclohex-3-ene-1-carboxylate + CO2</text>
        <dbReference type="Rhea" id="RHEA:25593"/>
        <dbReference type="ChEBI" id="CHEBI:15378"/>
        <dbReference type="ChEBI" id="CHEBI:16526"/>
        <dbReference type="ChEBI" id="CHEBI:16810"/>
        <dbReference type="ChEBI" id="CHEBI:29780"/>
        <dbReference type="ChEBI" id="CHEBI:58818"/>
        <dbReference type="EC" id="2.2.1.9"/>
    </reaction>
</comment>
<proteinExistence type="inferred from homology"/>
<keyword evidence="5 6" id="KW-0464">Manganese</keyword>
<dbReference type="PANTHER" id="PTHR42916">
    <property type="entry name" value="2-SUCCINYL-5-ENOLPYRUVYL-6-HYDROXY-3-CYCLOHEXENE-1-CARBOXYLATE SYNTHASE"/>
    <property type="match status" value="1"/>
</dbReference>
<evidence type="ECO:0000259" key="8">
    <source>
        <dbReference type="Pfam" id="PF02775"/>
    </source>
</evidence>
<comment type="function">
    <text evidence="6">Catalyzes the thiamine diphosphate-dependent decarboxylation of 2-oxoglutarate and the subsequent addition of the resulting succinic semialdehyde-thiamine pyrophosphate anion to isochorismate to yield 2-succinyl-5-enolpyruvyl-6-hydroxy-3-cyclohexene-1-carboxylate (SEPHCHC).</text>
</comment>
<dbReference type="Gene3D" id="3.40.50.1220">
    <property type="entry name" value="TPP-binding domain"/>
    <property type="match status" value="1"/>
</dbReference>
<feature type="domain" description="Thiamine pyrophosphate enzyme TPP-binding" evidence="8">
    <location>
        <begin position="496"/>
        <end position="611"/>
    </location>
</feature>
<name>A0A329QKU7_9ACTN</name>
<evidence type="ECO:0000259" key="9">
    <source>
        <dbReference type="Pfam" id="PF02776"/>
    </source>
</evidence>
<evidence type="ECO:0000256" key="3">
    <source>
        <dbReference type="ARBA" id="ARBA00022842"/>
    </source>
</evidence>
<dbReference type="Pfam" id="PF02776">
    <property type="entry name" value="TPP_enzyme_N"/>
    <property type="match status" value="1"/>
</dbReference>
<comment type="pathway">
    <text evidence="6">Quinol/quinone metabolism; 1,4-dihydroxy-2-naphthoate biosynthesis; 1,4-dihydroxy-2-naphthoate from chorismate: step 2/7.</text>
</comment>
<keyword evidence="11" id="KW-1185">Reference proteome</keyword>
<dbReference type="GO" id="GO:0030976">
    <property type="term" value="F:thiamine pyrophosphate binding"/>
    <property type="evidence" value="ECO:0007669"/>
    <property type="project" value="UniProtKB-UniRule"/>
</dbReference>
<evidence type="ECO:0000256" key="4">
    <source>
        <dbReference type="ARBA" id="ARBA00023052"/>
    </source>
</evidence>
<gene>
    <name evidence="6 10" type="primary">menD</name>
    <name evidence="10" type="ORF">DPM12_13395</name>
</gene>
<sequence length="652" mass="67076">MPACTRSWNGSSHPGAVRRWAPRRTGRAAPSATSSCKLARAATPVSPGCASSIDTRAGARNDIAVVNPSTAAATAAVAELVTNGMRHAVLAPGSRSAPLAFALDAAANRNELQLHVRVDERSAAFTAVGLARVAGPTAVVTTSGTAVANLHPAVLEAAHAGVSLLVLTADRPHELRGTGANQTTDQVHVFGSAVRFFADIPAPYGRQGEELDIRHLVSRAFAESAGVRSGRPGPIHLNVAFREPLVPETGDAGVGDAGAGDAEAGDAGMPANDGAGDRAHAGARVHPVHPRALNAAGNAAANAAFQLSDGPRTVVVAGDGAGPAARNLAERGSYPLLAEPSSGARAGRNAITGYRLLLERAELAERIERVVVFGHPTLSRPVHTLLGRRDVEVVVVAPGGDWPDAARNAAHVVAGAEPARSDGDAGWLEEWVAAGNLAREAIAGVLESSPVSGPAIARAVWDSLRTEDALVVGSSNPIRDLDLVAEPREDALVLANRGLAGIDGTLSTAAGVSLASGRHTRVLVGDLTFLHDTGGLLLGPGEERPRLQIVVVNDDGGGIFTLLEPGEPQHADAFERLFGTPHGVDLAALCAAYGVRHTRVADRAALRRELADPPPGRSMVEVRVERSAHRALHADIRSAVGSALKGNDVGSR</sequence>
<reference evidence="10 11" key="1">
    <citation type="submission" date="2018-06" db="EMBL/GenBank/DDBJ databases">
        <title>Phytoactinopolyspora halophila sp. nov., a novel halophilic actinomycete isolated from a saline soil in China.</title>
        <authorList>
            <person name="Tang S.-K."/>
        </authorList>
    </citation>
    <scope>NUCLEOTIDE SEQUENCE [LARGE SCALE GENOMIC DNA]</scope>
    <source>
        <strain evidence="10 11">YIM 96934</strain>
    </source>
</reference>
<evidence type="ECO:0000256" key="2">
    <source>
        <dbReference type="ARBA" id="ARBA00022723"/>
    </source>
</evidence>
<dbReference type="Gene3D" id="3.40.50.970">
    <property type="match status" value="2"/>
</dbReference>
<dbReference type="SUPFAM" id="SSF52518">
    <property type="entry name" value="Thiamin diphosphate-binding fold (THDP-binding)"/>
    <property type="match status" value="2"/>
</dbReference>
<feature type="region of interest" description="Disordered" evidence="7">
    <location>
        <begin position="249"/>
        <end position="272"/>
    </location>
</feature>
<evidence type="ECO:0000313" key="10">
    <source>
        <dbReference type="EMBL" id="RAW13067.1"/>
    </source>
</evidence>
<dbReference type="UniPathway" id="UPA00079"/>
<comment type="caution">
    <text evidence="10">The sequence shown here is derived from an EMBL/GenBank/DDBJ whole genome shotgun (WGS) entry which is preliminary data.</text>
</comment>
<evidence type="ECO:0000256" key="5">
    <source>
        <dbReference type="ARBA" id="ARBA00023211"/>
    </source>
</evidence>
<dbReference type="InterPro" id="IPR029061">
    <property type="entry name" value="THDP-binding"/>
</dbReference>
<keyword evidence="1 6" id="KW-0808">Transferase</keyword>
<dbReference type="Pfam" id="PF02775">
    <property type="entry name" value="TPP_enzyme_C"/>
    <property type="match status" value="1"/>
</dbReference>
<keyword evidence="3 6" id="KW-0460">Magnesium</keyword>
<comment type="cofactor">
    <cofactor evidence="6">
        <name>thiamine diphosphate</name>
        <dbReference type="ChEBI" id="CHEBI:58937"/>
    </cofactor>
    <text evidence="6">Binds 1 thiamine pyrophosphate per subunit.</text>
</comment>
<dbReference type="UniPathway" id="UPA01057">
    <property type="reaction ID" value="UER00164"/>
</dbReference>
<dbReference type="CDD" id="cd07037">
    <property type="entry name" value="TPP_PYR_MenD"/>
    <property type="match status" value="1"/>
</dbReference>
<dbReference type="InterPro" id="IPR012001">
    <property type="entry name" value="Thiamin_PyroP_enz_TPP-bd_dom"/>
</dbReference>
<keyword evidence="2 6" id="KW-0479">Metal-binding</keyword>
<dbReference type="EMBL" id="QMIG01000014">
    <property type="protein sequence ID" value="RAW13067.1"/>
    <property type="molecule type" value="Genomic_DNA"/>
</dbReference>
<evidence type="ECO:0000256" key="6">
    <source>
        <dbReference type="HAMAP-Rule" id="MF_01659"/>
    </source>
</evidence>
<feature type="compositionally biased region" description="Polar residues" evidence="7">
    <location>
        <begin position="1"/>
        <end position="12"/>
    </location>
</feature>
<keyword evidence="4 6" id="KW-0786">Thiamine pyrophosphate</keyword>
<dbReference type="GO" id="GO:0030145">
    <property type="term" value="F:manganese ion binding"/>
    <property type="evidence" value="ECO:0007669"/>
    <property type="project" value="UniProtKB-UniRule"/>
</dbReference>
<evidence type="ECO:0000256" key="1">
    <source>
        <dbReference type="ARBA" id="ARBA00022679"/>
    </source>
</evidence>
<dbReference type="OrthoDB" id="9791859at2"/>
<feature type="region of interest" description="Disordered" evidence="7">
    <location>
        <begin position="1"/>
        <end position="35"/>
    </location>
</feature>
<dbReference type="GO" id="GO:0070204">
    <property type="term" value="F:2-succinyl-5-enolpyruvyl-6-hydroxy-3-cyclohexene-1-carboxylic-acid synthase activity"/>
    <property type="evidence" value="ECO:0007669"/>
    <property type="project" value="UniProtKB-UniRule"/>
</dbReference>
<dbReference type="GO" id="GO:0009234">
    <property type="term" value="P:menaquinone biosynthetic process"/>
    <property type="evidence" value="ECO:0007669"/>
    <property type="project" value="UniProtKB-UniRule"/>
</dbReference>
<organism evidence="10 11">
    <name type="scientific">Phytoactinopolyspora halophila</name>
    <dbReference type="NCBI Taxonomy" id="1981511"/>
    <lineage>
        <taxon>Bacteria</taxon>
        <taxon>Bacillati</taxon>
        <taxon>Actinomycetota</taxon>
        <taxon>Actinomycetes</taxon>
        <taxon>Jiangellales</taxon>
        <taxon>Jiangellaceae</taxon>
        <taxon>Phytoactinopolyspora</taxon>
    </lineage>
</organism>
<protein>
    <recommendedName>
        <fullName evidence="6">2-succinyl-5-enolpyruvyl-6-hydroxy-3-cyclohexene-1-carboxylate synthase</fullName>
        <shortName evidence="6">SEPHCHC synthase</shortName>
        <ecNumber evidence="6">2.2.1.9</ecNumber>
    </recommendedName>
    <alternativeName>
        <fullName evidence="6">Menaquinone biosynthesis protein MenD</fullName>
    </alternativeName>
</protein>
<comment type="subunit">
    <text evidence="6">Homodimer.</text>
</comment>
<dbReference type="EC" id="2.2.1.9" evidence="6"/>
<dbReference type="Proteomes" id="UP000250462">
    <property type="component" value="Unassembled WGS sequence"/>
</dbReference>
<feature type="compositionally biased region" description="Low complexity" evidence="7">
    <location>
        <begin position="259"/>
        <end position="272"/>
    </location>
</feature>
<dbReference type="PANTHER" id="PTHR42916:SF1">
    <property type="entry name" value="PROTEIN PHYLLO, CHLOROPLASTIC"/>
    <property type="match status" value="1"/>
</dbReference>
<evidence type="ECO:0000313" key="11">
    <source>
        <dbReference type="Proteomes" id="UP000250462"/>
    </source>
</evidence>
<dbReference type="CDD" id="cd02009">
    <property type="entry name" value="TPP_SHCHC_synthase"/>
    <property type="match status" value="1"/>
</dbReference>
<accession>A0A329QKU7</accession>
<comment type="similarity">
    <text evidence="6">Belongs to the TPP enzyme family. MenD subfamily.</text>
</comment>
<dbReference type="GO" id="GO:0000287">
    <property type="term" value="F:magnesium ion binding"/>
    <property type="evidence" value="ECO:0007669"/>
    <property type="project" value="UniProtKB-UniRule"/>
</dbReference>